<dbReference type="RefSeq" id="WP_144321528.1">
    <property type="nucleotide sequence ID" value="NZ_CP040916.1"/>
</dbReference>
<dbReference type="InterPro" id="IPR039448">
    <property type="entry name" value="Beta_helix"/>
</dbReference>
<sequence>MPTLFDLPASVPSVTLRGKFIGPDGRPQRGIIEILAPTPLTFGGADVFISGPIAIPLDAEGGFVVKLPATDSGDANPKFWAYTITERLVGITDRQPYGITLPAAKPDVWLNDIAPSNPYTPEYVPITGPKGDKGDPGAGNVNSVNGKFGPDISLTNVDLGALASAGGTLSGKVQFSLATPTDTALGAFVTGDGFDRFRSLINGRMEWGSGSSARDTFLYRSDVRTLATDGSFVAQNIGGMMNVRAFGATGSGTIDDAPFIQAALNFAKNFGGWVVLPPGIYNCATLPLRIYGGTRLTLLPGATLRRGGTNTFLLNGDAAQNLGGYNGHGNIVIEGGLWDMRSTANPTDPDMCISIGHARNVIIRDLEIRDVGGYHGIELNSTKHALISNCLFRGYTDTGGRDFSEAIQLDGAFRPSVFGGFGPYDGTPCEDITVRDCYTGPSGTTGTVAWPAGVGSHSAAAGLYHKRIRVEANTFEGGAQYAVKPYIWENSTVIGNTIKSMGSGIWARTLDSSKVADRTTMGGTDTKASQSGTGLVIANNTFRDIGAFNHAIFVEGETTGRWYGVTISGNTVSGAGGNNGGLRLVYLEGFTATGNALSSIGGTGMSTANCSDGVLSTNRMFNCGGSFFTSDTGARLSVMDNNAGNCGSHGFWAWDNTDLRMSGNYIRGAGRSDATAQGIRLSTGGDRIAVTNNTYRKWGSGTEAASPYTCTSTVTNVRRWGNDWGAAITSTPGNEATSVVDIVS</sequence>
<feature type="domain" description="Right handed beta helix" evidence="1">
    <location>
        <begin position="565"/>
        <end position="697"/>
    </location>
</feature>
<dbReference type="SUPFAM" id="SSF51126">
    <property type="entry name" value="Pectin lyase-like"/>
    <property type="match status" value="2"/>
</dbReference>
<dbReference type="InterPro" id="IPR006626">
    <property type="entry name" value="PbH1"/>
</dbReference>
<evidence type="ECO:0000313" key="3">
    <source>
        <dbReference type="Proteomes" id="UP000316806"/>
    </source>
</evidence>
<proteinExistence type="predicted"/>
<dbReference type="SMART" id="SM00710">
    <property type="entry name" value="PbH1"/>
    <property type="match status" value="10"/>
</dbReference>
<dbReference type="Gene3D" id="2.160.20.10">
    <property type="entry name" value="Single-stranded right-handed beta-helix, Pectin lyase-like"/>
    <property type="match status" value="1"/>
</dbReference>
<name>A0A516RF82_STRST</name>
<gene>
    <name evidence="2" type="ORF">FH965_30195</name>
</gene>
<protein>
    <recommendedName>
        <fullName evidence="1">Right handed beta helix domain-containing protein</fullName>
    </recommendedName>
</protein>
<dbReference type="EMBL" id="CP040916">
    <property type="protein sequence ID" value="QDQ14316.1"/>
    <property type="molecule type" value="Genomic_DNA"/>
</dbReference>
<dbReference type="InterPro" id="IPR011050">
    <property type="entry name" value="Pectin_lyase_fold/virulence"/>
</dbReference>
<accession>A0A516RF82</accession>
<reference evidence="2 3" key="1">
    <citation type="journal article" date="2019" name="J. Ind. Microbiol. Biotechnol.">
        <title>The complete genomic sequence of Streptomyces spectabilis NRRL-2792 and identification of secondary metabolite biosynthetic gene clusters.</title>
        <authorList>
            <person name="Sinha A."/>
            <person name="Phillips-Salemka S."/>
            <person name="Niraula T.A."/>
            <person name="Short K.A."/>
            <person name="Niraula N.P."/>
        </authorList>
    </citation>
    <scope>NUCLEOTIDE SEQUENCE [LARGE SCALE GENOMIC DNA]</scope>
    <source>
        <strain evidence="2 3">NRRL 2792</strain>
    </source>
</reference>
<dbReference type="InterPro" id="IPR012334">
    <property type="entry name" value="Pectin_lyas_fold"/>
</dbReference>
<dbReference type="Pfam" id="PF13229">
    <property type="entry name" value="Beta_helix"/>
    <property type="match status" value="1"/>
</dbReference>
<organism evidence="2 3">
    <name type="scientific">Streptomyces spectabilis</name>
    <dbReference type="NCBI Taxonomy" id="68270"/>
    <lineage>
        <taxon>Bacteria</taxon>
        <taxon>Bacillati</taxon>
        <taxon>Actinomycetota</taxon>
        <taxon>Actinomycetes</taxon>
        <taxon>Kitasatosporales</taxon>
        <taxon>Streptomycetaceae</taxon>
        <taxon>Streptomyces</taxon>
    </lineage>
</organism>
<dbReference type="Proteomes" id="UP000316806">
    <property type="component" value="Chromosome"/>
</dbReference>
<evidence type="ECO:0000313" key="2">
    <source>
        <dbReference type="EMBL" id="QDQ14316.1"/>
    </source>
</evidence>
<evidence type="ECO:0000259" key="1">
    <source>
        <dbReference type="Pfam" id="PF13229"/>
    </source>
</evidence>
<dbReference type="AlphaFoldDB" id="A0A516RF82"/>